<dbReference type="PANTHER" id="PTHR45629">
    <property type="entry name" value="SNF2/RAD54 FAMILY MEMBER"/>
    <property type="match status" value="1"/>
</dbReference>
<dbReference type="Gene3D" id="1.20.120.850">
    <property type="entry name" value="SWI2/SNF2 ATPases, N-terminal domain"/>
    <property type="match status" value="1"/>
</dbReference>
<dbReference type="InterPro" id="IPR050496">
    <property type="entry name" value="SNF2_RAD54_helicase_repair"/>
</dbReference>
<dbReference type="InterPro" id="IPR038718">
    <property type="entry name" value="SNF2-like_sf"/>
</dbReference>
<feature type="region of interest" description="Disordered" evidence="7">
    <location>
        <begin position="169"/>
        <end position="189"/>
    </location>
</feature>
<dbReference type="PROSITE" id="PS51194">
    <property type="entry name" value="HELICASE_CTER"/>
    <property type="match status" value="1"/>
</dbReference>
<feature type="compositionally biased region" description="Basic and acidic residues" evidence="7">
    <location>
        <begin position="169"/>
        <end position="181"/>
    </location>
</feature>
<name>A0A1D2VCD1_9ASCO</name>
<evidence type="ECO:0000256" key="7">
    <source>
        <dbReference type="SAM" id="MobiDB-lite"/>
    </source>
</evidence>
<dbReference type="FunFam" id="3.40.50.10810:FF:000094">
    <property type="entry name" value="DNA excision repair protein ERCC-6"/>
    <property type="match status" value="1"/>
</dbReference>
<dbReference type="EMBL" id="KV454487">
    <property type="protein sequence ID" value="ODV59291.1"/>
    <property type="molecule type" value="Genomic_DNA"/>
</dbReference>
<feature type="domain" description="Helicase C-terminal" evidence="9">
    <location>
        <begin position="644"/>
        <end position="805"/>
    </location>
</feature>
<keyword evidence="6" id="KW-0175">Coiled coil</keyword>
<protein>
    <recommendedName>
        <fullName evidence="1">DNA helicase</fullName>
        <ecNumber evidence="1">3.6.4.12</ecNumber>
    </recommendedName>
</protein>
<dbReference type="Proteomes" id="UP000095038">
    <property type="component" value="Unassembled WGS sequence"/>
</dbReference>
<dbReference type="GO" id="GO:0005524">
    <property type="term" value="F:ATP binding"/>
    <property type="evidence" value="ECO:0007669"/>
    <property type="project" value="InterPro"/>
</dbReference>
<accession>A0A1D2VCD1</accession>
<gene>
    <name evidence="10" type="ORF">ASCRUDRAFT_37803</name>
</gene>
<evidence type="ECO:0000256" key="1">
    <source>
        <dbReference type="ARBA" id="ARBA00012551"/>
    </source>
</evidence>
<dbReference type="EC" id="3.6.4.12" evidence="1"/>
<proteinExistence type="predicted"/>
<dbReference type="InterPro" id="IPR049730">
    <property type="entry name" value="SNF2/RAD54-like_C"/>
</dbReference>
<evidence type="ECO:0000259" key="9">
    <source>
        <dbReference type="PROSITE" id="PS51194"/>
    </source>
</evidence>
<feature type="compositionally biased region" description="Basic and acidic residues" evidence="7">
    <location>
        <begin position="821"/>
        <end position="835"/>
    </location>
</feature>
<dbReference type="STRING" id="1344418.A0A1D2VCD1"/>
<dbReference type="InterPro" id="IPR027417">
    <property type="entry name" value="P-loop_NTPase"/>
</dbReference>
<dbReference type="GeneID" id="30964435"/>
<dbReference type="CDD" id="cd18000">
    <property type="entry name" value="DEXHc_ERCC6"/>
    <property type="match status" value="1"/>
</dbReference>
<dbReference type="GO" id="GO:0003678">
    <property type="term" value="F:DNA helicase activity"/>
    <property type="evidence" value="ECO:0007669"/>
    <property type="project" value="UniProtKB-EC"/>
</dbReference>
<sequence length="987" mass="113452">MSGTGDDLAATEGLGSLGVTLVSQQTLENSLNSKANEAVMQRELEIDNKILDKTILKLSRINAKINTIEDRLANSRTRISQKEILKKDLAREKLNHNEASNELNQIKSRIELKSKSQNKKLDVQEVDYSKNRLPGESENDFLIRTGKKTAFGTTSGFTLAIGHNLKSHLEETQETKEKSEKDDDTDDGNEYLENEFEFETDSLGAKDSEEELENLTEDQIRNIDDGDDIFYKKRLQTWFNSRDQPIDDYDFQSFNNNISQFIKPSASSPDAILNEKFNVPGFIYSSLFDYQKTCVQWLWELYNQKSGGIIGDEMGLGKTIQIIAFLSSLHYSNLLTKPVLIVCPATVMKQWVNELHKWWPPFRVIMLHFSGSALNNSNKKSSSSKLKDLENLLEMVEEKDTKLKKELLALKKQENMKDVINQIFKRGHVVITTYVGLRIHSDLLSRKWGYCVLDEGHKIRNPNADISITCKKVRTYNRIILSGTPIQNNLVELWSLFDFILPGKLGTLPVFEQEFVTPIKLGGYANSTNMQVQTSIKCAIALKNLISPYLLRRLKSDVAKDLPKKNEMVLFCKLTQYQYDKYTQYLNSKEIFKVVNNNDLIKRKTFAAIDVLRKICNHPDLLLTKPQRENVKNYGSANVSGKMQVVKSLLQLWNSQNHKALLFCQTRQMLDILENQIVKKEGFKYLRMDGLTPINNRQPLVDTFNNDKSYSVFLLTTRVGGLGVNLTGADRIIIYDPDWNPSTDTQARERAWRLGQKNDVNIYRLMTSKTIEEKIYQRQIYKQFLSNKILKDANQKRFFKMNELSDLFTYDEDENNGIDRLYDQENKEENDETKSEPMSQVAQISGVSKLEMFKKDSTEEEEEKSKDEDRLLSSLLKNSGVEVSLKHDEIINVSKTEEKIKIEEESTKFAKQAISALRDSKRLARRARIGTPTWTGKFGLAGKIKYKTIVINKPIIPPGFTKNKDNLYKNLFPTYSEIGKQKLKKHE</sequence>
<dbReference type="FunCoup" id="A0A1D2VCD1">
    <property type="interactions" value="676"/>
</dbReference>
<dbReference type="PANTHER" id="PTHR45629:SF7">
    <property type="entry name" value="DNA EXCISION REPAIR PROTEIN ERCC-6-RELATED"/>
    <property type="match status" value="1"/>
</dbReference>
<keyword evidence="4" id="KW-0067">ATP-binding</keyword>
<dbReference type="SMART" id="SM00490">
    <property type="entry name" value="HELICc"/>
    <property type="match status" value="1"/>
</dbReference>
<evidence type="ECO:0000313" key="10">
    <source>
        <dbReference type="EMBL" id="ODV59291.1"/>
    </source>
</evidence>
<dbReference type="Gene3D" id="3.40.50.300">
    <property type="entry name" value="P-loop containing nucleotide triphosphate hydrolases"/>
    <property type="match status" value="1"/>
</dbReference>
<dbReference type="GO" id="GO:0005634">
    <property type="term" value="C:nucleus"/>
    <property type="evidence" value="ECO:0007669"/>
    <property type="project" value="TreeGrafter"/>
</dbReference>
<dbReference type="RefSeq" id="XP_020045598.1">
    <property type="nucleotide sequence ID" value="XM_020190799.1"/>
</dbReference>
<feature type="region of interest" description="Disordered" evidence="7">
    <location>
        <begin position="821"/>
        <end position="841"/>
    </location>
</feature>
<evidence type="ECO:0000256" key="2">
    <source>
        <dbReference type="ARBA" id="ARBA00022741"/>
    </source>
</evidence>
<evidence type="ECO:0000313" key="11">
    <source>
        <dbReference type="Proteomes" id="UP000095038"/>
    </source>
</evidence>
<dbReference type="AlphaFoldDB" id="A0A1D2VCD1"/>
<dbReference type="InterPro" id="IPR014001">
    <property type="entry name" value="Helicase_ATP-bd"/>
</dbReference>
<dbReference type="OrthoDB" id="413460at2759"/>
<keyword evidence="3" id="KW-0378">Hydrolase</keyword>
<evidence type="ECO:0000256" key="5">
    <source>
        <dbReference type="ARBA" id="ARBA00047995"/>
    </source>
</evidence>
<dbReference type="GO" id="GO:0000785">
    <property type="term" value="C:chromatin"/>
    <property type="evidence" value="ECO:0007669"/>
    <property type="project" value="EnsemblFungi"/>
</dbReference>
<dbReference type="GO" id="GO:0016787">
    <property type="term" value="F:hydrolase activity"/>
    <property type="evidence" value="ECO:0007669"/>
    <property type="project" value="UniProtKB-KW"/>
</dbReference>
<dbReference type="CDD" id="cd18793">
    <property type="entry name" value="SF2_C_SNF"/>
    <property type="match status" value="1"/>
</dbReference>
<dbReference type="Pfam" id="PF00271">
    <property type="entry name" value="Helicase_C"/>
    <property type="match status" value="1"/>
</dbReference>
<dbReference type="Pfam" id="PF00176">
    <property type="entry name" value="SNF2-rel_dom"/>
    <property type="match status" value="1"/>
</dbReference>
<evidence type="ECO:0000256" key="6">
    <source>
        <dbReference type="SAM" id="Coils"/>
    </source>
</evidence>
<feature type="domain" description="Helicase ATP-binding" evidence="8">
    <location>
        <begin position="299"/>
        <end position="503"/>
    </location>
</feature>
<dbReference type="PROSITE" id="PS51192">
    <property type="entry name" value="HELICASE_ATP_BIND_1"/>
    <property type="match status" value="1"/>
</dbReference>
<comment type="catalytic activity">
    <reaction evidence="5">
        <text>ATP + H2O = ADP + phosphate + H(+)</text>
        <dbReference type="Rhea" id="RHEA:13065"/>
        <dbReference type="ChEBI" id="CHEBI:15377"/>
        <dbReference type="ChEBI" id="CHEBI:15378"/>
        <dbReference type="ChEBI" id="CHEBI:30616"/>
        <dbReference type="ChEBI" id="CHEBI:43474"/>
        <dbReference type="ChEBI" id="CHEBI:456216"/>
        <dbReference type="EC" id="3.6.4.12"/>
    </reaction>
</comment>
<dbReference type="InterPro" id="IPR001650">
    <property type="entry name" value="Helicase_C-like"/>
</dbReference>
<dbReference type="Gene3D" id="3.40.50.10810">
    <property type="entry name" value="Tandem AAA-ATPase domain"/>
    <property type="match status" value="1"/>
</dbReference>
<keyword evidence="11" id="KW-1185">Reference proteome</keyword>
<organism evidence="10 11">
    <name type="scientific">Ascoidea rubescens DSM 1968</name>
    <dbReference type="NCBI Taxonomy" id="1344418"/>
    <lineage>
        <taxon>Eukaryota</taxon>
        <taxon>Fungi</taxon>
        <taxon>Dikarya</taxon>
        <taxon>Ascomycota</taxon>
        <taxon>Saccharomycotina</taxon>
        <taxon>Saccharomycetes</taxon>
        <taxon>Ascoideaceae</taxon>
        <taxon>Ascoidea</taxon>
    </lineage>
</organism>
<dbReference type="GO" id="GO:0006283">
    <property type="term" value="P:transcription-coupled nucleotide-excision repair"/>
    <property type="evidence" value="ECO:0007669"/>
    <property type="project" value="EnsemblFungi"/>
</dbReference>
<dbReference type="SMART" id="SM00487">
    <property type="entry name" value="DEXDc"/>
    <property type="match status" value="1"/>
</dbReference>
<dbReference type="InParanoid" id="A0A1D2VCD1"/>
<feature type="coiled-coil region" evidence="6">
    <location>
        <begin position="58"/>
        <end position="109"/>
    </location>
</feature>
<dbReference type="GO" id="GO:0061635">
    <property type="term" value="P:regulation of protein complex stability"/>
    <property type="evidence" value="ECO:0007669"/>
    <property type="project" value="EnsemblFungi"/>
</dbReference>
<reference evidence="11" key="1">
    <citation type="submission" date="2016-05" db="EMBL/GenBank/DDBJ databases">
        <title>Comparative genomics of biotechnologically important yeasts.</title>
        <authorList>
            <consortium name="DOE Joint Genome Institute"/>
            <person name="Riley R."/>
            <person name="Haridas S."/>
            <person name="Wolfe K.H."/>
            <person name="Lopes M.R."/>
            <person name="Hittinger C.T."/>
            <person name="Goker M."/>
            <person name="Salamov A."/>
            <person name="Wisecaver J."/>
            <person name="Long T.M."/>
            <person name="Aerts A.L."/>
            <person name="Barry K."/>
            <person name="Choi C."/>
            <person name="Clum A."/>
            <person name="Coughlan A.Y."/>
            <person name="Deshpande S."/>
            <person name="Douglass A.P."/>
            <person name="Hanson S.J."/>
            <person name="Klenk H.-P."/>
            <person name="Labutti K."/>
            <person name="Lapidus A."/>
            <person name="Lindquist E."/>
            <person name="Lipzen A."/>
            <person name="Meier-Kolthoff J.P."/>
            <person name="Ohm R.A."/>
            <person name="Otillar R.P."/>
            <person name="Pangilinan J."/>
            <person name="Peng Y."/>
            <person name="Rokas A."/>
            <person name="Rosa C.A."/>
            <person name="Scheuner C."/>
            <person name="Sibirny A.A."/>
            <person name="Slot J.C."/>
            <person name="Stielow J.B."/>
            <person name="Sun H."/>
            <person name="Kurtzman C.P."/>
            <person name="Blackwell M."/>
            <person name="Grigoriev I.V."/>
            <person name="Jeffries T.W."/>
        </authorList>
    </citation>
    <scope>NUCLEOTIDE SEQUENCE [LARGE SCALE GENOMIC DNA]</scope>
    <source>
        <strain evidence="11">DSM 1968</strain>
    </source>
</reference>
<feature type="coiled-coil region" evidence="6">
    <location>
        <begin position="379"/>
        <end position="413"/>
    </location>
</feature>
<evidence type="ECO:0000256" key="3">
    <source>
        <dbReference type="ARBA" id="ARBA00022801"/>
    </source>
</evidence>
<dbReference type="SUPFAM" id="SSF52540">
    <property type="entry name" value="P-loop containing nucleoside triphosphate hydrolases"/>
    <property type="match status" value="2"/>
</dbReference>
<dbReference type="GO" id="GO:0006357">
    <property type="term" value="P:regulation of transcription by RNA polymerase II"/>
    <property type="evidence" value="ECO:0007669"/>
    <property type="project" value="EnsemblFungi"/>
</dbReference>
<evidence type="ECO:0000256" key="4">
    <source>
        <dbReference type="ARBA" id="ARBA00022840"/>
    </source>
</evidence>
<keyword evidence="2" id="KW-0547">Nucleotide-binding</keyword>
<dbReference type="InterPro" id="IPR000330">
    <property type="entry name" value="SNF2_N"/>
</dbReference>
<evidence type="ECO:0000259" key="8">
    <source>
        <dbReference type="PROSITE" id="PS51192"/>
    </source>
</evidence>